<proteinExistence type="predicted"/>
<dbReference type="GO" id="GO:0006310">
    <property type="term" value="P:DNA recombination"/>
    <property type="evidence" value="ECO:0007669"/>
    <property type="project" value="UniProtKB-KW"/>
</dbReference>
<dbReference type="InterPro" id="IPR013762">
    <property type="entry name" value="Integrase-like_cat_sf"/>
</dbReference>
<evidence type="ECO:0000313" key="4">
    <source>
        <dbReference type="Proteomes" id="UP000283295"/>
    </source>
</evidence>
<evidence type="ECO:0000313" key="3">
    <source>
        <dbReference type="EMBL" id="RGS36930.1"/>
    </source>
</evidence>
<dbReference type="OrthoDB" id="111144at2"/>
<keyword evidence="1" id="KW-0233">DNA recombination</keyword>
<accession>A0A3R5WIB8</accession>
<dbReference type="AlphaFoldDB" id="A0A3R5WIB8"/>
<dbReference type="Proteomes" id="UP000283295">
    <property type="component" value="Unassembled WGS sequence"/>
</dbReference>
<feature type="domain" description="Tyr recombinase" evidence="2">
    <location>
        <begin position="1"/>
        <end position="104"/>
    </location>
</feature>
<dbReference type="InterPro" id="IPR002104">
    <property type="entry name" value="Integrase_catalytic"/>
</dbReference>
<evidence type="ECO:0000256" key="1">
    <source>
        <dbReference type="ARBA" id="ARBA00023172"/>
    </source>
</evidence>
<evidence type="ECO:0000259" key="2">
    <source>
        <dbReference type="PROSITE" id="PS51898"/>
    </source>
</evidence>
<dbReference type="EMBL" id="QRVK01000049">
    <property type="protein sequence ID" value="RGS36930.1"/>
    <property type="molecule type" value="Genomic_DNA"/>
</dbReference>
<dbReference type="SUPFAM" id="SSF56349">
    <property type="entry name" value="DNA breaking-rejoining enzymes"/>
    <property type="match status" value="1"/>
</dbReference>
<dbReference type="InterPro" id="IPR011010">
    <property type="entry name" value="DNA_brk_join_enz"/>
</dbReference>
<gene>
    <name evidence="3" type="ORF">DWX94_12705</name>
</gene>
<dbReference type="GO" id="GO:0015074">
    <property type="term" value="P:DNA integration"/>
    <property type="evidence" value="ECO:0007669"/>
    <property type="project" value="InterPro"/>
</dbReference>
<dbReference type="PROSITE" id="PS51898">
    <property type="entry name" value="TYR_RECOMBINASE"/>
    <property type="match status" value="1"/>
</dbReference>
<dbReference type="GO" id="GO:0003677">
    <property type="term" value="F:DNA binding"/>
    <property type="evidence" value="ECO:0007669"/>
    <property type="project" value="InterPro"/>
</dbReference>
<reference evidence="3 4" key="1">
    <citation type="submission" date="2018-08" db="EMBL/GenBank/DDBJ databases">
        <title>A genome reference for cultivated species of the human gut microbiota.</title>
        <authorList>
            <person name="Zou Y."/>
            <person name="Xue W."/>
            <person name="Luo G."/>
        </authorList>
    </citation>
    <scope>NUCLEOTIDE SEQUENCE [LARGE SCALE GENOMIC DNA]</scope>
    <source>
        <strain evidence="3 4">AF22-21</strain>
    </source>
</reference>
<organism evidence="3 4">
    <name type="scientific">Coprococcus eutactus</name>
    <dbReference type="NCBI Taxonomy" id="33043"/>
    <lineage>
        <taxon>Bacteria</taxon>
        <taxon>Bacillati</taxon>
        <taxon>Bacillota</taxon>
        <taxon>Clostridia</taxon>
        <taxon>Lachnospirales</taxon>
        <taxon>Lachnospiraceae</taxon>
        <taxon>Coprococcus</taxon>
    </lineage>
</organism>
<dbReference type="Pfam" id="PF00589">
    <property type="entry name" value="Phage_integrase"/>
    <property type="match status" value="1"/>
</dbReference>
<protein>
    <recommendedName>
        <fullName evidence="2">Tyr recombinase domain-containing protein</fullName>
    </recommendedName>
</protein>
<dbReference type="Gene3D" id="1.10.443.10">
    <property type="entry name" value="Intergrase catalytic core"/>
    <property type="match status" value="1"/>
</dbReference>
<comment type="caution">
    <text evidence="3">The sequence shown here is derived from an EMBL/GenBank/DDBJ whole genome shotgun (WGS) entry which is preliminary data.</text>
</comment>
<name>A0A3R5WIB8_9FIRM</name>
<sequence length="143" mass="16554">MYHKKVEEQFSDLIFTTKYNTPLNPQIMCDAIKKIVNEINLCKEFIEEMESFSFHCFRHTFATRCFESDIAPKTVQSYLGHATLQMTMDLYTSVLKEHSESEMGKLDDTMGKFEELSDVFAEEEYSNMKNSNVLDFGVKKGSA</sequence>